<dbReference type="Gene3D" id="3.40.50.300">
    <property type="entry name" value="P-loop containing nucleotide triphosphate hydrolases"/>
    <property type="match status" value="1"/>
</dbReference>
<dbReference type="InterPro" id="IPR050921">
    <property type="entry name" value="T4SS_GSP_E_ATPase"/>
</dbReference>
<dbReference type="GO" id="GO:0016887">
    <property type="term" value="F:ATP hydrolysis activity"/>
    <property type="evidence" value="ECO:0007669"/>
    <property type="project" value="InterPro"/>
</dbReference>
<dbReference type="InterPro" id="IPR027417">
    <property type="entry name" value="P-loop_NTPase"/>
</dbReference>
<dbReference type="NCBIfam" id="TIGR01420">
    <property type="entry name" value="pilT_fam"/>
    <property type="match status" value="1"/>
</dbReference>
<proteinExistence type="inferred from homology"/>
<feature type="region of interest" description="Disordered" evidence="2">
    <location>
        <begin position="377"/>
        <end position="409"/>
    </location>
</feature>
<dbReference type="EMBL" id="UOFX01000075">
    <property type="protein sequence ID" value="VAX10583.1"/>
    <property type="molecule type" value="Genomic_DNA"/>
</dbReference>
<dbReference type="CDD" id="cd01131">
    <property type="entry name" value="PilT"/>
    <property type="match status" value="1"/>
</dbReference>
<dbReference type="AlphaFoldDB" id="A0A3B1BES6"/>
<dbReference type="Gene3D" id="3.30.450.90">
    <property type="match status" value="1"/>
</dbReference>
<accession>A0A3B1BES6</accession>
<evidence type="ECO:0000313" key="4">
    <source>
        <dbReference type="EMBL" id="VAX10583.1"/>
    </source>
</evidence>
<feature type="domain" description="AAA+ ATPase" evidence="3">
    <location>
        <begin position="131"/>
        <end position="265"/>
    </location>
</feature>
<gene>
    <name evidence="4" type="ORF">MNBD_GAMMA26-702</name>
</gene>
<dbReference type="Pfam" id="PF00437">
    <property type="entry name" value="T2SSE"/>
    <property type="match status" value="1"/>
</dbReference>
<evidence type="ECO:0000259" key="3">
    <source>
        <dbReference type="SMART" id="SM00382"/>
    </source>
</evidence>
<evidence type="ECO:0000256" key="1">
    <source>
        <dbReference type="ARBA" id="ARBA00006611"/>
    </source>
</evidence>
<dbReference type="GO" id="GO:0005524">
    <property type="term" value="F:ATP binding"/>
    <property type="evidence" value="ECO:0007669"/>
    <property type="project" value="InterPro"/>
</dbReference>
<dbReference type="InterPro" id="IPR003593">
    <property type="entry name" value="AAA+_ATPase"/>
</dbReference>
<dbReference type="PANTHER" id="PTHR30486">
    <property type="entry name" value="TWITCHING MOTILITY PROTEIN PILT"/>
    <property type="match status" value="1"/>
</dbReference>
<evidence type="ECO:0000256" key="2">
    <source>
        <dbReference type="SAM" id="MobiDB-lite"/>
    </source>
</evidence>
<dbReference type="SMART" id="SM00382">
    <property type="entry name" value="AAA"/>
    <property type="match status" value="1"/>
</dbReference>
<organism evidence="4">
    <name type="scientific">hydrothermal vent metagenome</name>
    <dbReference type="NCBI Taxonomy" id="652676"/>
    <lineage>
        <taxon>unclassified sequences</taxon>
        <taxon>metagenomes</taxon>
        <taxon>ecological metagenomes</taxon>
    </lineage>
</organism>
<reference evidence="4" key="1">
    <citation type="submission" date="2018-06" db="EMBL/GenBank/DDBJ databases">
        <authorList>
            <person name="Zhirakovskaya E."/>
        </authorList>
    </citation>
    <scope>NUCLEOTIDE SEQUENCE</scope>
</reference>
<name>A0A3B1BES6_9ZZZZ</name>
<protein>
    <submittedName>
        <fullName evidence="4">Type IV pilus assembly ATPase component PilU</fullName>
    </submittedName>
</protein>
<dbReference type="PANTHER" id="PTHR30486:SF12">
    <property type="entry name" value="TYPE IV PILUS ATPASE PILU"/>
    <property type="match status" value="1"/>
</dbReference>
<dbReference type="FunFam" id="3.40.50.300:FF:001116">
    <property type="entry name" value="Type IV pili twitching motility protein PilT"/>
    <property type="match status" value="1"/>
</dbReference>
<dbReference type="InterPro" id="IPR006321">
    <property type="entry name" value="PilT/PilU"/>
</dbReference>
<sequence length="409" mass="46168">MVKKTTQPIENFDYLLKLMMRKKASDMFVSADLPPTLKINGRNVPVSASPLDQQQAADVVYSVMNAEQRQEFDETQEANFAIHRPNIGRFRVSVFCQKQKIGMVLRKIETQIPTVEELKLPLQLNDMVMQKRGLILVVGGTGSGKSTTLAAMIGHRNRNSHGHIISIEDPIEYIHQHNNCIITQREVGVDTDSYGIALKNTLRQAPDVILIGEIRTRETMEHALTFAETGHLCLATLHANNANQALERIVNFFPFERREQILLDLALNLKGIIAQQLIATIDGRSRRAALEILIGTPFVSDLIQKGAIAKIKEVMAKSTNMGMQTFDQALYDLYEAGEITYEDALRNADSANQLRLMIKLGRDAEIDEDESDWDLTDQDTHVEKQSRKKAKKSKKEQESDYILLNPDEE</sequence>
<comment type="similarity">
    <text evidence="1">Belongs to the GSP E family.</text>
</comment>
<dbReference type="InterPro" id="IPR001482">
    <property type="entry name" value="T2SS/T4SS_dom"/>
</dbReference>
<dbReference type="SUPFAM" id="SSF52540">
    <property type="entry name" value="P-loop containing nucleoside triphosphate hydrolases"/>
    <property type="match status" value="1"/>
</dbReference>